<dbReference type="PANTHER" id="PTHR19211:SF117">
    <property type="entry name" value="ATP-BINDING CASSETTE SUB-FAMILY F MEMBER 3"/>
    <property type="match status" value="1"/>
</dbReference>
<sequence>MSASEVATQAQLSSLDDTDCYASVWEAILAKQRDEESSQSTRSNLWGGKGKGGRGLARRTIHPHNVVLEDVRLKYLMGDTCLEGATIKLLHNHVYCLVGRNGCGKSTLLKKMHAQTIPGWSIKWSSLYIPPILPPEYLQLTPIQIVAKYLEECKRDSRIATESQISELEACIDCLDLDQEQDKMETLCEELSSLEDKLHFKDSLLKQQQKDLFEELGIDHDKVCEELPPVQQKEVLLCAACICCPFTNLLLLDEPTNDLDVHGLIRLRQLIADNFVRSTTVVIVSHDIDLVNDVATDIIDMCAKKLWYFPGNYDSYRLMKDQKESHFLKQSQAMEKKSGQLHNTLQHLKDAPVPKRKGGAKKKAKTVKSHRKKIERHQKYMEEQESSADIPLERKGLSIAQRLKLTEVTKIVPDKAVQFALPKVTSQWGEPLITAFDVGYGAKEDISNTKAPEPQLGYKGFAIAKRDGFLFDCVDLCIEEGSQTCILGPGTSTSCLMNILAKNLAPTEGEVHHSSGVTIGHVDCRGIREIMSTAEQTMTALGFLSALYPKKNETDLRSHLVAFGLSPTIQATTPLASLSGGESFRFVLAKIMLEDPPVLCLEHPTSHLDVESVQALAYGLREWNGTLIMLCQDASFLRSLENVKCVVVVPEEGKIRRIVDDDRGGMRGMDAYLKTLQNSKI</sequence>
<feature type="region of interest" description="Disordered" evidence="4">
    <location>
        <begin position="35"/>
        <end position="57"/>
    </location>
</feature>
<dbReference type="InterPro" id="IPR027417">
    <property type="entry name" value="P-loop_NTPase"/>
</dbReference>
<dbReference type="InterPro" id="IPR050611">
    <property type="entry name" value="ABCF"/>
</dbReference>
<dbReference type="Gene3D" id="3.40.50.300">
    <property type="entry name" value="P-loop containing nucleotide triphosphate hydrolases"/>
    <property type="match status" value="2"/>
</dbReference>
<feature type="region of interest" description="Disordered" evidence="4">
    <location>
        <begin position="351"/>
        <end position="387"/>
    </location>
</feature>
<feature type="domain" description="ABC transporter" evidence="5">
    <location>
        <begin position="66"/>
        <end position="328"/>
    </location>
</feature>
<dbReference type="InterPro" id="IPR003593">
    <property type="entry name" value="AAA+_ATPase"/>
</dbReference>
<keyword evidence="2" id="KW-0547">Nucleotide-binding</keyword>
<evidence type="ECO:0000256" key="4">
    <source>
        <dbReference type="SAM" id="MobiDB-lite"/>
    </source>
</evidence>
<dbReference type="SMART" id="SM00382">
    <property type="entry name" value="AAA"/>
    <property type="match status" value="1"/>
</dbReference>
<name>A0A7S4EE89_9STRA</name>
<reference evidence="6" key="1">
    <citation type="submission" date="2021-01" db="EMBL/GenBank/DDBJ databases">
        <authorList>
            <person name="Corre E."/>
            <person name="Pelletier E."/>
            <person name="Niang G."/>
            <person name="Scheremetjew M."/>
            <person name="Finn R."/>
            <person name="Kale V."/>
            <person name="Holt S."/>
            <person name="Cochrane G."/>
            <person name="Meng A."/>
            <person name="Brown T."/>
            <person name="Cohen L."/>
        </authorList>
    </citation>
    <scope>NUCLEOTIDE SEQUENCE</scope>
    <source>
        <strain evidence="6">10249 10 AB</strain>
    </source>
</reference>
<dbReference type="AlphaFoldDB" id="A0A7S4EE89"/>
<dbReference type="GO" id="GO:0005524">
    <property type="term" value="F:ATP binding"/>
    <property type="evidence" value="ECO:0007669"/>
    <property type="project" value="UniProtKB-KW"/>
</dbReference>
<dbReference type="PROSITE" id="PS50893">
    <property type="entry name" value="ABC_TRANSPORTER_2"/>
    <property type="match status" value="2"/>
</dbReference>
<protein>
    <recommendedName>
        <fullName evidence="5">ABC transporter domain-containing protein</fullName>
    </recommendedName>
</protein>
<dbReference type="InterPro" id="IPR003439">
    <property type="entry name" value="ABC_transporter-like_ATP-bd"/>
</dbReference>
<dbReference type="EMBL" id="HBIX01000326">
    <property type="protein sequence ID" value="CAE0707547.1"/>
    <property type="molecule type" value="Transcribed_RNA"/>
</dbReference>
<keyword evidence="1" id="KW-0677">Repeat</keyword>
<feature type="domain" description="ABC transporter" evidence="5">
    <location>
        <begin position="456"/>
        <end position="677"/>
    </location>
</feature>
<proteinExistence type="predicted"/>
<organism evidence="6">
    <name type="scientific">Pseudo-nitzschia australis</name>
    <dbReference type="NCBI Taxonomy" id="44445"/>
    <lineage>
        <taxon>Eukaryota</taxon>
        <taxon>Sar</taxon>
        <taxon>Stramenopiles</taxon>
        <taxon>Ochrophyta</taxon>
        <taxon>Bacillariophyta</taxon>
        <taxon>Bacillariophyceae</taxon>
        <taxon>Bacillariophycidae</taxon>
        <taxon>Bacillariales</taxon>
        <taxon>Bacillariaceae</taxon>
        <taxon>Pseudo-nitzschia</taxon>
    </lineage>
</organism>
<dbReference type="SUPFAM" id="SSF52540">
    <property type="entry name" value="P-loop containing nucleoside triphosphate hydrolases"/>
    <property type="match status" value="2"/>
</dbReference>
<evidence type="ECO:0000259" key="5">
    <source>
        <dbReference type="PROSITE" id="PS50893"/>
    </source>
</evidence>
<keyword evidence="3" id="KW-0067">ATP-binding</keyword>
<dbReference type="PANTHER" id="PTHR19211">
    <property type="entry name" value="ATP-BINDING TRANSPORT PROTEIN-RELATED"/>
    <property type="match status" value="1"/>
</dbReference>
<evidence type="ECO:0000313" key="6">
    <source>
        <dbReference type="EMBL" id="CAE0707547.1"/>
    </source>
</evidence>
<evidence type="ECO:0000256" key="2">
    <source>
        <dbReference type="ARBA" id="ARBA00022741"/>
    </source>
</evidence>
<dbReference type="GO" id="GO:0016887">
    <property type="term" value="F:ATP hydrolysis activity"/>
    <property type="evidence" value="ECO:0007669"/>
    <property type="project" value="InterPro"/>
</dbReference>
<feature type="compositionally biased region" description="Basic residues" evidence="4">
    <location>
        <begin position="354"/>
        <end position="376"/>
    </location>
</feature>
<dbReference type="Pfam" id="PF00005">
    <property type="entry name" value="ABC_tran"/>
    <property type="match status" value="2"/>
</dbReference>
<accession>A0A7S4EE89</accession>
<evidence type="ECO:0000256" key="3">
    <source>
        <dbReference type="ARBA" id="ARBA00022840"/>
    </source>
</evidence>
<gene>
    <name evidence="6" type="ORF">PAUS00366_LOCUS267</name>
</gene>
<evidence type="ECO:0000256" key="1">
    <source>
        <dbReference type="ARBA" id="ARBA00022737"/>
    </source>
</evidence>